<protein>
    <submittedName>
        <fullName evidence="5">Polysaccharide biosynthesis/export family protein</fullName>
    </submittedName>
</protein>
<evidence type="ECO:0000313" key="5">
    <source>
        <dbReference type="EMBL" id="MFD1191999.1"/>
    </source>
</evidence>
<sequence length="189" mass="20485">MTKWFGLLAGVVLSALFFVTPAASLAQVQPTGGRVIPEYHLGAGDKVRIITYGEESLSGEFFVSGSGKIAVPLVGELPATGLTAREFASSVEGALRDGDFLKEPKVSIEVLNYRPFYILGEVEKPGTYPYTSDLNVMNAVATAGGFTYRANQKKVFIKRQDSDKEEEFAIDPTTKVAPGDTIRIAERLF</sequence>
<evidence type="ECO:0000256" key="2">
    <source>
        <dbReference type="SAM" id="SignalP"/>
    </source>
</evidence>
<dbReference type="Gene3D" id="3.10.560.10">
    <property type="entry name" value="Outer membrane lipoprotein wza domain like"/>
    <property type="match status" value="1"/>
</dbReference>
<evidence type="ECO:0000256" key="1">
    <source>
        <dbReference type="ARBA" id="ARBA00022729"/>
    </source>
</evidence>
<dbReference type="RefSeq" id="WP_377354226.1">
    <property type="nucleotide sequence ID" value="NZ_JBHTLQ010000040.1"/>
</dbReference>
<dbReference type="EMBL" id="JBHTLQ010000040">
    <property type="protein sequence ID" value="MFD1191999.1"/>
    <property type="molecule type" value="Genomic_DNA"/>
</dbReference>
<dbReference type="Proteomes" id="UP001597216">
    <property type="component" value="Unassembled WGS sequence"/>
</dbReference>
<dbReference type="Gene3D" id="3.30.1950.10">
    <property type="entry name" value="wza like domain"/>
    <property type="match status" value="1"/>
</dbReference>
<feature type="domain" description="Polysaccharide export protein N-terminal" evidence="3">
    <location>
        <begin position="37"/>
        <end position="110"/>
    </location>
</feature>
<dbReference type="InterPro" id="IPR003715">
    <property type="entry name" value="Poly_export_N"/>
</dbReference>
<dbReference type="PANTHER" id="PTHR33619:SF3">
    <property type="entry name" value="POLYSACCHARIDE EXPORT PROTEIN GFCE-RELATED"/>
    <property type="match status" value="1"/>
</dbReference>
<dbReference type="Pfam" id="PF10531">
    <property type="entry name" value="SLBB"/>
    <property type="match status" value="1"/>
</dbReference>
<feature type="signal peptide" evidence="2">
    <location>
        <begin position="1"/>
        <end position="26"/>
    </location>
</feature>
<accession>A0ABW3T487</accession>
<dbReference type="InterPro" id="IPR019554">
    <property type="entry name" value="Soluble_ligand-bd"/>
</dbReference>
<comment type="caution">
    <text evidence="5">The sequence shown here is derived from an EMBL/GenBank/DDBJ whole genome shotgun (WGS) entry which is preliminary data.</text>
</comment>
<evidence type="ECO:0000259" key="3">
    <source>
        <dbReference type="Pfam" id="PF02563"/>
    </source>
</evidence>
<proteinExistence type="predicted"/>
<dbReference type="InterPro" id="IPR049712">
    <property type="entry name" value="Poly_export"/>
</dbReference>
<evidence type="ECO:0000259" key="4">
    <source>
        <dbReference type="Pfam" id="PF10531"/>
    </source>
</evidence>
<organism evidence="5 6">
    <name type="scientific">Phenylobacterium conjunctum</name>
    <dbReference type="NCBI Taxonomy" id="1298959"/>
    <lineage>
        <taxon>Bacteria</taxon>
        <taxon>Pseudomonadati</taxon>
        <taxon>Pseudomonadota</taxon>
        <taxon>Alphaproteobacteria</taxon>
        <taxon>Caulobacterales</taxon>
        <taxon>Caulobacteraceae</taxon>
        <taxon>Phenylobacterium</taxon>
    </lineage>
</organism>
<feature type="chain" id="PRO_5046361446" evidence="2">
    <location>
        <begin position="27"/>
        <end position="189"/>
    </location>
</feature>
<gene>
    <name evidence="5" type="ORF">ACFQ27_15530</name>
</gene>
<feature type="domain" description="Soluble ligand binding" evidence="4">
    <location>
        <begin position="116"/>
        <end position="160"/>
    </location>
</feature>
<dbReference type="PANTHER" id="PTHR33619">
    <property type="entry name" value="POLYSACCHARIDE EXPORT PROTEIN GFCE-RELATED"/>
    <property type="match status" value="1"/>
</dbReference>
<keyword evidence="6" id="KW-1185">Reference proteome</keyword>
<evidence type="ECO:0000313" key="6">
    <source>
        <dbReference type="Proteomes" id="UP001597216"/>
    </source>
</evidence>
<keyword evidence="1 2" id="KW-0732">Signal</keyword>
<dbReference type="Pfam" id="PF02563">
    <property type="entry name" value="Poly_export"/>
    <property type="match status" value="1"/>
</dbReference>
<name>A0ABW3T487_9CAUL</name>
<reference evidence="6" key="1">
    <citation type="journal article" date="2019" name="Int. J. Syst. Evol. Microbiol.">
        <title>The Global Catalogue of Microorganisms (GCM) 10K type strain sequencing project: providing services to taxonomists for standard genome sequencing and annotation.</title>
        <authorList>
            <consortium name="The Broad Institute Genomics Platform"/>
            <consortium name="The Broad Institute Genome Sequencing Center for Infectious Disease"/>
            <person name="Wu L."/>
            <person name="Ma J."/>
        </authorList>
    </citation>
    <scope>NUCLEOTIDE SEQUENCE [LARGE SCALE GENOMIC DNA]</scope>
    <source>
        <strain evidence="6">CCUG 55074</strain>
    </source>
</reference>